<organism evidence="11 12">
    <name type="scientific">Kineosphaera limosa NBRC 100340</name>
    <dbReference type="NCBI Taxonomy" id="1184609"/>
    <lineage>
        <taxon>Bacteria</taxon>
        <taxon>Bacillati</taxon>
        <taxon>Actinomycetota</taxon>
        <taxon>Actinomycetes</taxon>
        <taxon>Micrococcales</taxon>
        <taxon>Dermatophilaceae</taxon>
        <taxon>Kineosphaera</taxon>
    </lineage>
</organism>
<dbReference type="NCBIfam" id="TIGR00711">
    <property type="entry name" value="efflux_EmrB"/>
    <property type="match status" value="1"/>
</dbReference>
<dbReference type="eggNOG" id="COG2814">
    <property type="taxonomic scope" value="Bacteria"/>
</dbReference>
<dbReference type="InterPro" id="IPR011701">
    <property type="entry name" value="MFS"/>
</dbReference>
<accession>K6VPS6</accession>
<comment type="similarity">
    <text evidence="2">Belongs to the major facilitator superfamily. EmrB family.</text>
</comment>
<name>K6VPS6_9MICO</name>
<dbReference type="GO" id="GO:0022857">
    <property type="term" value="F:transmembrane transporter activity"/>
    <property type="evidence" value="ECO:0007669"/>
    <property type="project" value="InterPro"/>
</dbReference>
<dbReference type="InterPro" id="IPR036259">
    <property type="entry name" value="MFS_trans_sf"/>
</dbReference>
<dbReference type="RefSeq" id="WP_006594745.1">
    <property type="nucleotide sequence ID" value="NZ_BAHD01000112.1"/>
</dbReference>
<evidence type="ECO:0000256" key="1">
    <source>
        <dbReference type="ARBA" id="ARBA00004651"/>
    </source>
</evidence>
<dbReference type="PRINTS" id="PR01036">
    <property type="entry name" value="TCRTETB"/>
</dbReference>
<evidence type="ECO:0000256" key="6">
    <source>
        <dbReference type="ARBA" id="ARBA00022989"/>
    </source>
</evidence>
<keyword evidence="12" id="KW-1185">Reference proteome</keyword>
<gene>
    <name evidence="11" type="ORF">KILIM_112_00090</name>
</gene>
<feature type="transmembrane region" description="Helical" evidence="9">
    <location>
        <begin position="215"/>
        <end position="232"/>
    </location>
</feature>
<feature type="transmembrane region" description="Helical" evidence="9">
    <location>
        <begin position="67"/>
        <end position="87"/>
    </location>
</feature>
<evidence type="ECO:0000313" key="12">
    <source>
        <dbReference type="Proteomes" id="UP000008366"/>
    </source>
</evidence>
<keyword evidence="4" id="KW-1003">Cell membrane</keyword>
<feature type="domain" description="Major facilitator superfamily (MFS) profile" evidence="10">
    <location>
        <begin position="29"/>
        <end position="484"/>
    </location>
</feature>
<dbReference type="InterPro" id="IPR004638">
    <property type="entry name" value="EmrB-like"/>
</dbReference>
<dbReference type="Gene3D" id="1.20.1250.20">
    <property type="entry name" value="MFS general substrate transporter like domains"/>
    <property type="match status" value="1"/>
</dbReference>
<feature type="transmembrane region" description="Helical" evidence="9">
    <location>
        <begin position="157"/>
        <end position="177"/>
    </location>
</feature>
<feature type="transmembrane region" description="Helical" evidence="9">
    <location>
        <begin position="416"/>
        <end position="438"/>
    </location>
</feature>
<keyword evidence="5 9" id="KW-0812">Transmembrane</keyword>
<dbReference type="PROSITE" id="PS50850">
    <property type="entry name" value="MFS"/>
    <property type="match status" value="1"/>
</dbReference>
<evidence type="ECO:0000256" key="8">
    <source>
        <dbReference type="SAM" id="MobiDB-lite"/>
    </source>
</evidence>
<feature type="region of interest" description="Disordered" evidence="8">
    <location>
        <begin position="1"/>
        <end position="20"/>
    </location>
</feature>
<feature type="transmembrane region" description="Helical" evidence="9">
    <location>
        <begin position="318"/>
        <end position="338"/>
    </location>
</feature>
<feature type="transmembrane region" description="Helical" evidence="9">
    <location>
        <begin position="120"/>
        <end position="145"/>
    </location>
</feature>
<keyword evidence="6 9" id="KW-1133">Transmembrane helix</keyword>
<feature type="transmembrane region" description="Helical" evidence="9">
    <location>
        <begin position="350"/>
        <end position="371"/>
    </location>
</feature>
<dbReference type="PANTHER" id="PTHR42718">
    <property type="entry name" value="MAJOR FACILITATOR SUPERFAMILY MULTIDRUG TRANSPORTER MFSC"/>
    <property type="match status" value="1"/>
</dbReference>
<evidence type="ECO:0000256" key="7">
    <source>
        <dbReference type="ARBA" id="ARBA00023136"/>
    </source>
</evidence>
<dbReference type="STRING" id="1184609.KILIM_112_00090"/>
<comment type="subcellular location">
    <subcellularLocation>
        <location evidence="1">Cell membrane</location>
        <topology evidence="1">Multi-pass membrane protein</topology>
    </subcellularLocation>
</comment>
<evidence type="ECO:0000256" key="9">
    <source>
        <dbReference type="SAM" id="Phobius"/>
    </source>
</evidence>
<keyword evidence="7 9" id="KW-0472">Membrane</keyword>
<dbReference type="PANTHER" id="PTHR42718:SF9">
    <property type="entry name" value="MAJOR FACILITATOR SUPERFAMILY MULTIDRUG TRANSPORTER MFSC"/>
    <property type="match status" value="1"/>
</dbReference>
<evidence type="ECO:0000259" key="10">
    <source>
        <dbReference type="PROSITE" id="PS50850"/>
    </source>
</evidence>
<feature type="transmembrane region" description="Helical" evidence="9">
    <location>
        <begin position="458"/>
        <end position="480"/>
    </location>
</feature>
<dbReference type="CDD" id="cd17503">
    <property type="entry name" value="MFS_LmrB_MDR_like"/>
    <property type="match status" value="1"/>
</dbReference>
<protein>
    <submittedName>
        <fullName evidence="11">Putative drug resistance transporter</fullName>
    </submittedName>
</protein>
<evidence type="ECO:0000256" key="2">
    <source>
        <dbReference type="ARBA" id="ARBA00008537"/>
    </source>
</evidence>
<comment type="caution">
    <text evidence="11">The sequence shown here is derived from an EMBL/GenBank/DDBJ whole genome shotgun (WGS) entry which is preliminary data.</text>
</comment>
<dbReference type="InterPro" id="IPR020846">
    <property type="entry name" value="MFS_dom"/>
</dbReference>
<evidence type="ECO:0000313" key="11">
    <source>
        <dbReference type="EMBL" id="GAB98213.1"/>
    </source>
</evidence>
<evidence type="ECO:0000256" key="3">
    <source>
        <dbReference type="ARBA" id="ARBA00022448"/>
    </source>
</evidence>
<keyword evidence="3" id="KW-0813">Transport</keyword>
<feature type="transmembrane region" description="Helical" evidence="9">
    <location>
        <begin position="244"/>
        <end position="266"/>
    </location>
</feature>
<feature type="transmembrane region" description="Helical" evidence="9">
    <location>
        <begin position="183"/>
        <end position="203"/>
    </location>
</feature>
<feature type="transmembrane region" description="Helical" evidence="9">
    <location>
        <begin position="32"/>
        <end position="55"/>
    </location>
</feature>
<dbReference type="SUPFAM" id="SSF103473">
    <property type="entry name" value="MFS general substrate transporter"/>
    <property type="match status" value="1"/>
</dbReference>
<dbReference type="AlphaFoldDB" id="K6VPS6"/>
<dbReference type="Pfam" id="PF07690">
    <property type="entry name" value="MFS_1"/>
    <property type="match status" value="1"/>
</dbReference>
<evidence type="ECO:0000256" key="5">
    <source>
        <dbReference type="ARBA" id="ARBA00022692"/>
    </source>
</evidence>
<dbReference type="Gene3D" id="1.20.1720.10">
    <property type="entry name" value="Multidrug resistance protein D"/>
    <property type="match status" value="1"/>
</dbReference>
<feature type="transmembrane region" description="Helical" evidence="9">
    <location>
        <begin position="287"/>
        <end position="312"/>
    </location>
</feature>
<dbReference type="EMBL" id="BAHD01000112">
    <property type="protein sequence ID" value="GAB98213.1"/>
    <property type="molecule type" value="Genomic_DNA"/>
</dbReference>
<evidence type="ECO:0000256" key="4">
    <source>
        <dbReference type="ARBA" id="ARBA00022475"/>
    </source>
</evidence>
<sequence>MSAATASSTTAATSSSVSQEQEQRRNRTILRVLTVAAFVVILNETIMTNAIPVLMGVLNIDARAAQWLSAGFMLTMAIVIPTTGWLLQRIGRRAAFLTAMSSFTVGTLVCAVAPTFEVLLLGRVVQACGTAIMLPLLMSTVLALVPRRDRGRVMGNVSLAISVAPALGPALSGLVLAVASWRWLFGVVLPIAIFVGVLGFRLLTKDSQEERAGSLDLISVVLTVLGFGGLVYGLSQLGGEAHAVLPPVGCLAVGVVALVLFAWRQVVLVRGSGTPLLDLRVLRNRGYVVAVTVMALCFMALMGAVIVLPIFLQQVLGLSTLQAGLLLMPGALLMGLLGPRVGRLYDRVGARVLVLPGTVVLVAALGLMAWSTSWAGWPVFLALHVVVSVALAFVFTPIFTTGLGSLPSNLYEHGSALLGTLQQVAAGAGTALVVTVMATRAAGLSAAGAAPHAAQAGGVGFGIGVAAILAIGAIVGAVFLSRERPAASDIVAH</sequence>
<feature type="transmembrane region" description="Helical" evidence="9">
    <location>
        <begin position="94"/>
        <end position="114"/>
    </location>
</feature>
<dbReference type="GO" id="GO:0005886">
    <property type="term" value="C:plasma membrane"/>
    <property type="evidence" value="ECO:0007669"/>
    <property type="project" value="UniProtKB-SubCell"/>
</dbReference>
<dbReference type="Proteomes" id="UP000008366">
    <property type="component" value="Unassembled WGS sequence"/>
</dbReference>
<reference evidence="11 12" key="1">
    <citation type="submission" date="2012-08" db="EMBL/GenBank/DDBJ databases">
        <title>Whole genome shotgun sequence of Kineosphaera limosa NBRC 100340.</title>
        <authorList>
            <person name="Yoshida I."/>
            <person name="Isaki S."/>
            <person name="Hosoyama A."/>
            <person name="Tsuchikane K."/>
            <person name="Katsumata H."/>
            <person name="Ando Y."/>
            <person name="Ohji S."/>
            <person name="Hamada M."/>
            <person name="Tamura T."/>
            <person name="Yamazoe A."/>
            <person name="Yamazaki S."/>
            <person name="Fujita N."/>
        </authorList>
    </citation>
    <scope>NUCLEOTIDE SEQUENCE [LARGE SCALE GENOMIC DNA]</scope>
    <source>
        <strain evidence="11 12">NBRC 100340</strain>
    </source>
</reference>
<dbReference type="OrthoDB" id="9812221at2"/>
<feature type="compositionally biased region" description="Low complexity" evidence="8">
    <location>
        <begin position="1"/>
        <end position="16"/>
    </location>
</feature>
<proteinExistence type="inferred from homology"/>
<feature type="transmembrane region" description="Helical" evidence="9">
    <location>
        <begin position="377"/>
        <end position="404"/>
    </location>
</feature>